<dbReference type="GeneID" id="44996496"/>
<dbReference type="PANTHER" id="PTHR10204">
    <property type="entry name" value="NAD P H OXIDOREDUCTASE-RELATED"/>
    <property type="match status" value="1"/>
</dbReference>
<dbReference type="InterPro" id="IPR003680">
    <property type="entry name" value="Flavodoxin_fold"/>
</dbReference>
<dbReference type="Proteomes" id="UP000000814">
    <property type="component" value="Chromosome"/>
</dbReference>
<dbReference type="PIR" id="B96902">
    <property type="entry name" value="B96902"/>
</dbReference>
<organism evidence="4 5">
    <name type="scientific">Clostridium acetobutylicum (strain ATCC 824 / DSM 792 / JCM 1419 / IAM 19013 / LMG 5710 / NBRC 13948 / NRRL B-527 / VKM B-1787 / 2291 / W)</name>
    <dbReference type="NCBI Taxonomy" id="272562"/>
    <lineage>
        <taxon>Bacteria</taxon>
        <taxon>Bacillati</taxon>
        <taxon>Bacillota</taxon>
        <taxon>Clostridia</taxon>
        <taxon>Eubacteriales</taxon>
        <taxon>Clostridiaceae</taxon>
        <taxon>Clostridium</taxon>
    </lineage>
</organism>
<evidence type="ECO:0000259" key="3">
    <source>
        <dbReference type="Pfam" id="PF02525"/>
    </source>
</evidence>
<feature type="domain" description="Flavodoxin-like fold" evidence="3">
    <location>
        <begin position="1"/>
        <end position="187"/>
    </location>
</feature>
<evidence type="ECO:0000256" key="2">
    <source>
        <dbReference type="ARBA" id="ARBA00023002"/>
    </source>
</evidence>
<sequence>MNNLIVFAHPNPNSFGKGILDEVVKASEESGAAVRIRDLYQLGFDPILKPADFETFQRGEVPQDIKDEQENVKWANMITFIYPVWWAGLPAMLKGYVDRVYSYGFAYEYVDGQPRGLLTGKKALIFCTTGTPSDVYGANGMHNSMKQTTDEGIFKFCGIEEVRHNFFGAVPHVSDEIRKDYLRAASEIVKEHISSSKSFV</sequence>
<dbReference type="PANTHER" id="PTHR10204:SF34">
    <property type="entry name" value="NAD(P)H DEHYDROGENASE [QUINONE] 1 ISOFORM 1"/>
    <property type="match status" value="1"/>
</dbReference>
<dbReference type="OrthoDB" id="9805976at2"/>
<dbReference type="GO" id="GO:0003955">
    <property type="term" value="F:NAD(P)H dehydrogenase (quinone) activity"/>
    <property type="evidence" value="ECO:0007669"/>
    <property type="project" value="TreeGrafter"/>
</dbReference>
<dbReference type="AlphaFoldDB" id="Q97N20"/>
<dbReference type="InterPro" id="IPR051545">
    <property type="entry name" value="NAD(P)H_dehydrogenase_qn"/>
</dbReference>
<dbReference type="PATRIC" id="fig|272562.8.peg.197"/>
<evidence type="ECO:0000256" key="1">
    <source>
        <dbReference type="ARBA" id="ARBA00006252"/>
    </source>
</evidence>
<dbReference type="Gene3D" id="3.40.50.360">
    <property type="match status" value="1"/>
</dbReference>
<dbReference type="KEGG" id="cac:CA_C0018"/>
<dbReference type="GO" id="GO:0005829">
    <property type="term" value="C:cytosol"/>
    <property type="evidence" value="ECO:0007669"/>
    <property type="project" value="TreeGrafter"/>
</dbReference>
<reference evidence="4 5" key="1">
    <citation type="journal article" date="2001" name="J. Bacteriol.">
        <title>Genome sequence and comparative analysis of the solvent-producing bacterium Clostridium acetobutylicum.</title>
        <authorList>
            <person name="Nolling J."/>
            <person name="Breton G."/>
            <person name="Omelchenko M.V."/>
            <person name="Makarova K.S."/>
            <person name="Zeng Q."/>
            <person name="Gibson R."/>
            <person name="Lee H.M."/>
            <person name="Dubois J."/>
            <person name="Qiu D."/>
            <person name="Hitti J."/>
            <person name="Wolf Y.I."/>
            <person name="Tatusov R.L."/>
            <person name="Sabathe F."/>
            <person name="Doucette-Stamm L."/>
            <person name="Soucaille P."/>
            <person name="Daly M.J."/>
            <person name="Bennett G.N."/>
            <person name="Koonin E.V."/>
            <person name="Smith D.R."/>
        </authorList>
    </citation>
    <scope>NUCLEOTIDE SEQUENCE [LARGE SCALE GENOMIC DNA]</scope>
    <source>
        <strain evidence="5">ATCC 824 / DSM 792 / JCM 1419 / LMG 5710 / VKM B-1787</strain>
    </source>
</reference>
<dbReference type="Pfam" id="PF02525">
    <property type="entry name" value="Flavodoxin_2"/>
    <property type="match status" value="1"/>
</dbReference>
<dbReference type="eggNOG" id="COG2249">
    <property type="taxonomic scope" value="Bacteria"/>
</dbReference>
<keyword evidence="5" id="KW-1185">Reference proteome</keyword>
<dbReference type="STRING" id="272562.CA_C0018"/>
<evidence type="ECO:0000313" key="5">
    <source>
        <dbReference type="Proteomes" id="UP000000814"/>
    </source>
</evidence>
<dbReference type="EMBL" id="AE001437">
    <property type="protein sequence ID" value="AAK78005.1"/>
    <property type="molecule type" value="Genomic_DNA"/>
</dbReference>
<dbReference type="HOGENOM" id="CLU_058643_1_0_9"/>
<gene>
    <name evidence="4" type="ordered locus">CA_C0018</name>
</gene>
<protein>
    <submittedName>
        <fullName evidence="4">NADPH-quinone reductase, YabF family</fullName>
    </submittedName>
</protein>
<dbReference type="InterPro" id="IPR029039">
    <property type="entry name" value="Flavoprotein-like_sf"/>
</dbReference>
<proteinExistence type="inferred from homology"/>
<name>Q97N20_CLOAB</name>
<keyword evidence="2" id="KW-0560">Oxidoreductase</keyword>
<dbReference type="RefSeq" id="WP_010963347.1">
    <property type="nucleotide sequence ID" value="NC_003030.1"/>
</dbReference>
<dbReference type="SUPFAM" id="SSF52218">
    <property type="entry name" value="Flavoproteins"/>
    <property type="match status" value="1"/>
</dbReference>
<evidence type="ECO:0000313" key="4">
    <source>
        <dbReference type="EMBL" id="AAK78005.1"/>
    </source>
</evidence>
<comment type="similarity">
    <text evidence="1">Belongs to the NAD(P)H dehydrogenase (quinone) family.</text>
</comment>
<accession>Q97N20</accession>